<comment type="caution">
    <text evidence="1">The sequence shown here is derived from an EMBL/GenBank/DDBJ whole genome shotgun (WGS) entry which is preliminary data.</text>
</comment>
<proteinExistence type="predicted"/>
<sequence length="63" mass="7284">MKPSIGRIVHYRDTEGKTFAAIITWVLDDVVNLAVWNEFGRQFNALNVRQGNGAEQWDWPPRV</sequence>
<name>A0ABU3H5K7_9BACL</name>
<reference evidence="1 2" key="1">
    <citation type="submission" date="2023-07" db="EMBL/GenBank/DDBJ databases">
        <title>Genomic Encyclopedia of Type Strains, Phase IV (KMG-IV): sequencing the most valuable type-strain genomes for metagenomic binning, comparative biology and taxonomic classification.</title>
        <authorList>
            <person name="Goeker M."/>
        </authorList>
    </citation>
    <scope>NUCLEOTIDE SEQUENCE [LARGE SCALE GENOMIC DNA]</scope>
    <source>
        <strain evidence="1 2">T98</strain>
    </source>
</reference>
<evidence type="ECO:0000313" key="2">
    <source>
        <dbReference type="Proteomes" id="UP001248709"/>
    </source>
</evidence>
<dbReference type="RefSeq" id="WP_025701205.1">
    <property type="nucleotide sequence ID" value="NZ_JAUSUY010000005.1"/>
</dbReference>
<accession>A0ABU3H5K7</accession>
<gene>
    <name evidence="1" type="ORF">J2Z22_001632</name>
</gene>
<evidence type="ECO:0000313" key="1">
    <source>
        <dbReference type="EMBL" id="MDT3426112.1"/>
    </source>
</evidence>
<organism evidence="1 2">
    <name type="scientific">Paenibacillus forsythiae</name>
    <dbReference type="NCBI Taxonomy" id="365616"/>
    <lineage>
        <taxon>Bacteria</taxon>
        <taxon>Bacillati</taxon>
        <taxon>Bacillota</taxon>
        <taxon>Bacilli</taxon>
        <taxon>Bacillales</taxon>
        <taxon>Paenibacillaceae</taxon>
        <taxon>Paenibacillus</taxon>
    </lineage>
</organism>
<dbReference type="Proteomes" id="UP001248709">
    <property type="component" value="Unassembled WGS sequence"/>
</dbReference>
<keyword evidence="2" id="KW-1185">Reference proteome</keyword>
<protein>
    <submittedName>
        <fullName evidence="1">Uncharacterized protein</fullName>
    </submittedName>
</protein>
<dbReference type="EMBL" id="JAUSUY010000005">
    <property type="protein sequence ID" value="MDT3426112.1"/>
    <property type="molecule type" value="Genomic_DNA"/>
</dbReference>